<dbReference type="InterPro" id="IPR036291">
    <property type="entry name" value="NAD(P)-bd_dom_sf"/>
</dbReference>
<dbReference type="PANTHER" id="PTHR45458:SF3">
    <property type="entry name" value="CHAIN DEHYDROGENASE (ATSC), PUTATIVE-RELATED"/>
    <property type="match status" value="1"/>
</dbReference>
<evidence type="ECO:0000313" key="2">
    <source>
        <dbReference type="Proteomes" id="UP000053342"/>
    </source>
</evidence>
<reference evidence="1 2" key="1">
    <citation type="submission" date="2015-01" db="EMBL/GenBank/DDBJ databases">
        <title>The Genome Sequence of Exophiala oligosperma CBS72588.</title>
        <authorList>
            <consortium name="The Broad Institute Genomics Platform"/>
            <person name="Cuomo C."/>
            <person name="de Hoog S."/>
            <person name="Gorbushina A."/>
            <person name="Stielow B."/>
            <person name="Teixiera M."/>
            <person name="Abouelleil A."/>
            <person name="Chapman S.B."/>
            <person name="Priest M."/>
            <person name="Young S.K."/>
            <person name="Wortman J."/>
            <person name="Nusbaum C."/>
            <person name="Birren B."/>
        </authorList>
    </citation>
    <scope>NUCLEOTIDE SEQUENCE [LARGE SCALE GENOMIC DNA]</scope>
    <source>
        <strain evidence="1 2">CBS 72588</strain>
    </source>
</reference>
<dbReference type="EMBL" id="KN847341">
    <property type="protein sequence ID" value="KIW38338.1"/>
    <property type="molecule type" value="Genomic_DNA"/>
</dbReference>
<gene>
    <name evidence="1" type="ORF">PV06_09310</name>
</gene>
<dbReference type="SUPFAM" id="SSF51735">
    <property type="entry name" value="NAD(P)-binding Rossmann-fold domains"/>
    <property type="match status" value="1"/>
</dbReference>
<dbReference type="VEuPathDB" id="FungiDB:PV06_09310"/>
<dbReference type="Proteomes" id="UP000053342">
    <property type="component" value="Unassembled WGS sequence"/>
</dbReference>
<dbReference type="Pfam" id="PF00106">
    <property type="entry name" value="adh_short"/>
    <property type="match status" value="1"/>
</dbReference>
<keyword evidence="2" id="KW-1185">Reference proteome</keyword>
<dbReference type="InterPro" id="IPR002347">
    <property type="entry name" value="SDR_fam"/>
</dbReference>
<proteinExistence type="predicted"/>
<dbReference type="PRINTS" id="PR00081">
    <property type="entry name" value="GDHRDH"/>
</dbReference>
<evidence type="ECO:0000313" key="1">
    <source>
        <dbReference type="EMBL" id="KIW38338.1"/>
    </source>
</evidence>
<dbReference type="RefSeq" id="XP_016258554.1">
    <property type="nucleotide sequence ID" value="XM_016410747.1"/>
</dbReference>
<dbReference type="GO" id="GO:0016616">
    <property type="term" value="F:oxidoreductase activity, acting on the CH-OH group of donors, NAD or NADP as acceptor"/>
    <property type="evidence" value="ECO:0007669"/>
    <property type="project" value="TreeGrafter"/>
</dbReference>
<dbReference type="InterPro" id="IPR052184">
    <property type="entry name" value="SDR_enzymes"/>
</dbReference>
<name>A0A0D2D546_9EURO</name>
<evidence type="ECO:0008006" key="3">
    <source>
        <dbReference type="Google" id="ProtNLM"/>
    </source>
</evidence>
<dbReference type="AlphaFoldDB" id="A0A0D2D546"/>
<accession>A0A0D2D546</accession>
<dbReference type="Gene3D" id="3.40.50.720">
    <property type="entry name" value="NAD(P)-binding Rossmann-like Domain"/>
    <property type="match status" value="1"/>
</dbReference>
<protein>
    <recommendedName>
        <fullName evidence="3">NAD(P)-binding protein</fullName>
    </recommendedName>
</protein>
<dbReference type="PANTHER" id="PTHR45458">
    <property type="entry name" value="SHORT-CHAIN DEHYDROGENASE/REDUCTASE SDR"/>
    <property type="match status" value="1"/>
</dbReference>
<organism evidence="1 2">
    <name type="scientific">Exophiala oligosperma</name>
    <dbReference type="NCBI Taxonomy" id="215243"/>
    <lineage>
        <taxon>Eukaryota</taxon>
        <taxon>Fungi</taxon>
        <taxon>Dikarya</taxon>
        <taxon>Ascomycota</taxon>
        <taxon>Pezizomycotina</taxon>
        <taxon>Eurotiomycetes</taxon>
        <taxon>Chaetothyriomycetidae</taxon>
        <taxon>Chaetothyriales</taxon>
        <taxon>Herpotrichiellaceae</taxon>
        <taxon>Exophiala</taxon>
    </lineage>
</organism>
<dbReference type="OrthoDB" id="7289984at2759"/>
<dbReference type="HOGENOM" id="CLU_010194_9_2_1"/>
<sequence length="265" mass="28223">MPSYLITGANRGLGYGFVRQIVRQDPNNLVVGLVRDKASADAKLRSDGLKNVHFVQGDIADYASLVKAREAVSSITGGKLDYLINNAALVSRETESEGIDEWLDDAGIEKINKDLRDSFDVNVVGVVDTINVFLPLIKKGGVKKIVVISSGMADPDLVNTGKVHTGAAYSISKAAVNLAVAKYNSRLADQGILVFAISPGVVSTWDEGQGEPAAVDGLRRLVPTWPGPLTPTESADACLEVIHDFGVEKGNGGSFVSHHGNKEWL</sequence>
<dbReference type="GeneID" id="27361384"/>